<keyword evidence="2" id="KW-0732">Signal</keyword>
<dbReference type="AlphaFoldDB" id="A0A5B8MVK7"/>
<keyword evidence="4" id="KW-1185">Reference proteome</keyword>
<reference evidence="3 4" key="1">
    <citation type="submission" date="2018-07" db="EMBL/GenBank/DDBJ databases">
        <title>The complete nuclear genome of the prasinophyte Chloropicon primus (CCMP1205).</title>
        <authorList>
            <person name="Pombert J.-F."/>
            <person name="Otis C."/>
            <person name="Turmel M."/>
            <person name="Lemieux C."/>
        </authorList>
    </citation>
    <scope>NUCLEOTIDE SEQUENCE [LARGE SCALE GENOMIC DNA]</scope>
    <source>
        <strain evidence="3 4">CCMP1205</strain>
    </source>
</reference>
<dbReference type="SUPFAM" id="SSF53448">
    <property type="entry name" value="Nucleotide-diphospho-sugar transferases"/>
    <property type="match status" value="1"/>
</dbReference>
<name>A0A5B8MVK7_9CHLO</name>
<evidence type="ECO:0000313" key="4">
    <source>
        <dbReference type="Proteomes" id="UP000316726"/>
    </source>
</evidence>
<dbReference type="CDD" id="cd00761">
    <property type="entry name" value="Glyco_tranf_GTA_type"/>
    <property type="match status" value="1"/>
</dbReference>
<gene>
    <name evidence="3" type="ORF">A3770_10p59980</name>
</gene>
<feature type="compositionally biased region" description="Basic residues" evidence="1">
    <location>
        <begin position="27"/>
        <end position="48"/>
    </location>
</feature>
<dbReference type="EMBL" id="CP031043">
    <property type="protein sequence ID" value="QDZ23480.1"/>
    <property type="molecule type" value="Genomic_DNA"/>
</dbReference>
<feature type="region of interest" description="Disordered" evidence="1">
    <location>
        <begin position="24"/>
        <end position="65"/>
    </location>
</feature>
<dbReference type="Proteomes" id="UP000316726">
    <property type="component" value="Chromosome 10"/>
</dbReference>
<accession>A0A5B8MVK7</accession>
<evidence type="ECO:0000313" key="3">
    <source>
        <dbReference type="EMBL" id="QDZ23480.1"/>
    </source>
</evidence>
<evidence type="ECO:0008006" key="5">
    <source>
        <dbReference type="Google" id="ProtNLM"/>
    </source>
</evidence>
<sequence length="579" mass="65035">MWKLRGLVVLALLVSVLAAPQPVVGRSGKRKGSRRGRSSGGHVPKRLNHPPNPPPITGSSPRVSNESCVVKDRLWEPREKAYLRNSCTSKYKDYPPVGLLLWRPEKSGQMAILQKAFPGAEFIAAWDGPSSGANYKEWRSKLSGPNDFLIYSKRTFTEVEAFERLVKIAAADHVIYLNKDFEITSSSVSWLKSSYEKLKLAKGGAFFSAEGSEPFAAADGAEELYGPYIIARHAIYTKGGVGEHRWCFSQCGIAQGLLFATHSAGLKAYREGSKYAVEDKTGSCISGVTRICDSSPECSQGHGGKEVKMTLIVQFFRRDHMVQQLVTRLKKFDAEILINNDGDTAHNSFMRWADERFHIVHAPNIHEIRGYTRLGQYARGKYLVMLQDDDKPKDVVWLSDMFKVFNSFPGLGMIGGHRGRLDVGRSFDKSTGQVTGEKYGTPSRKGHKFKDITLKDPKTNLKMMFMYKVNAAPLVLKRDVFLELGGFNKNLSCPGDPGIGFDFEYSIRLWYNNYQVGLMYSNFMRSHSKAAGTRANSKIWNMRRRTEIRNNQYFYTMFSGFHAGVGTQKAIAANKKYLK</sequence>
<dbReference type="OrthoDB" id="523921at2759"/>
<feature type="chain" id="PRO_5023079057" description="Glycosyltransferase 2-like domain-containing protein" evidence="2">
    <location>
        <begin position="19"/>
        <end position="579"/>
    </location>
</feature>
<protein>
    <recommendedName>
        <fullName evidence="5">Glycosyltransferase 2-like domain-containing protein</fullName>
    </recommendedName>
</protein>
<evidence type="ECO:0000256" key="1">
    <source>
        <dbReference type="SAM" id="MobiDB-lite"/>
    </source>
</evidence>
<evidence type="ECO:0000256" key="2">
    <source>
        <dbReference type="SAM" id="SignalP"/>
    </source>
</evidence>
<organism evidence="3 4">
    <name type="scientific">Chloropicon primus</name>
    <dbReference type="NCBI Taxonomy" id="1764295"/>
    <lineage>
        <taxon>Eukaryota</taxon>
        <taxon>Viridiplantae</taxon>
        <taxon>Chlorophyta</taxon>
        <taxon>Chloropicophyceae</taxon>
        <taxon>Chloropicales</taxon>
        <taxon>Chloropicaceae</taxon>
        <taxon>Chloropicon</taxon>
    </lineage>
</organism>
<feature type="signal peptide" evidence="2">
    <location>
        <begin position="1"/>
        <end position="18"/>
    </location>
</feature>
<dbReference type="InterPro" id="IPR029044">
    <property type="entry name" value="Nucleotide-diphossugar_trans"/>
</dbReference>
<proteinExistence type="predicted"/>
<dbReference type="Gene3D" id="3.90.550.10">
    <property type="entry name" value="Spore Coat Polysaccharide Biosynthesis Protein SpsA, Chain A"/>
    <property type="match status" value="1"/>
</dbReference>